<keyword evidence="1" id="KW-1133">Transmembrane helix</keyword>
<organism evidence="2 3">
    <name type="scientific">Candidatus Korobacter versatilis</name>
    <dbReference type="NCBI Taxonomy" id="658062"/>
    <lineage>
        <taxon>Bacteria</taxon>
        <taxon>Pseudomonadati</taxon>
        <taxon>Acidobacteriota</taxon>
        <taxon>Terriglobia</taxon>
        <taxon>Terriglobales</taxon>
        <taxon>Candidatus Korobacteraceae</taxon>
        <taxon>Candidatus Korobacter</taxon>
    </lineage>
</organism>
<proteinExistence type="predicted"/>
<evidence type="ECO:0000256" key="1">
    <source>
        <dbReference type="SAM" id="Phobius"/>
    </source>
</evidence>
<name>A0A932AB95_9BACT</name>
<feature type="transmembrane region" description="Helical" evidence="1">
    <location>
        <begin position="117"/>
        <end position="136"/>
    </location>
</feature>
<feature type="transmembrane region" description="Helical" evidence="1">
    <location>
        <begin position="6"/>
        <end position="28"/>
    </location>
</feature>
<feature type="transmembrane region" description="Helical" evidence="1">
    <location>
        <begin position="369"/>
        <end position="390"/>
    </location>
</feature>
<comment type="caution">
    <text evidence="2">The sequence shown here is derived from an EMBL/GenBank/DDBJ whole genome shotgun (WGS) entry which is preliminary data.</text>
</comment>
<keyword evidence="1" id="KW-0812">Transmembrane</keyword>
<feature type="transmembrane region" description="Helical" evidence="1">
    <location>
        <begin position="172"/>
        <end position="201"/>
    </location>
</feature>
<feature type="transmembrane region" description="Helical" evidence="1">
    <location>
        <begin position="260"/>
        <end position="287"/>
    </location>
</feature>
<keyword evidence="1" id="KW-0472">Membrane</keyword>
<dbReference type="AlphaFoldDB" id="A0A932AB95"/>
<dbReference type="Proteomes" id="UP000779809">
    <property type="component" value="Unassembled WGS sequence"/>
</dbReference>
<evidence type="ECO:0000313" key="3">
    <source>
        <dbReference type="Proteomes" id="UP000779809"/>
    </source>
</evidence>
<evidence type="ECO:0008006" key="4">
    <source>
        <dbReference type="Google" id="ProtNLM"/>
    </source>
</evidence>
<feature type="transmembrane region" description="Helical" evidence="1">
    <location>
        <begin position="83"/>
        <end position="105"/>
    </location>
</feature>
<sequence length="587" mass="64683">MSNVPNGRVLALGAIILLALAVHGPLLLMQLPASSYDANTHMFFASNYAQHWFNPWNEKWYGGFSQTTYPPLAHQWIALFSHVLGLPLAYMFVQLLVVLLIPVGVFRYARLWVDERAASYAAIASVFLGSLALLVYQSGQLPTTFAAALTLNALPFFYSWAREARMTALLKGVAICVAAAAVHHVTMIFGMALFAWPVLWLAASDARQEDRRYGGAAIARSVMFAVIVAVGIVIVLFPLFKAPQAATGQVPIPHGSRDNYLLNLASGMNFWIIPHGALLLALPFVFLRGASSRRLRPLFFGWFLTLLIGLGGTTPVAPVLLGTIPKALIGIDFFNVLTYERFTFWATLMTLPFVGLLAAELVRRWNRVAIAGLATAAVFTCALAVAWTYYRPINVSPFKVDQVVTFLNNEGHAKFRYLTLGFGNQFAHVSREVNAGSVDGDYNSARLLPELTASGAGQLYNAKYFGVTGMEALRSMLKHANQYGLKYIFVRDRYYEPLLAFAGWRQAEVYDNGNVTLWVKDDVPPAHKIDLGVTIPEWQGVTWGTLPMLSSLLAIFLVIALPERRRMAETVEFPAAAASAVELREAN</sequence>
<evidence type="ECO:0000313" key="2">
    <source>
        <dbReference type="EMBL" id="MBI2679074.1"/>
    </source>
</evidence>
<feature type="transmembrane region" description="Helical" evidence="1">
    <location>
        <begin position="342"/>
        <end position="362"/>
    </location>
</feature>
<reference evidence="2" key="1">
    <citation type="submission" date="2020-07" db="EMBL/GenBank/DDBJ databases">
        <title>Huge and variable diversity of episymbiotic CPR bacteria and DPANN archaea in groundwater ecosystems.</title>
        <authorList>
            <person name="He C.Y."/>
            <person name="Keren R."/>
            <person name="Whittaker M."/>
            <person name="Farag I.F."/>
            <person name="Doudna J."/>
            <person name="Cate J.H.D."/>
            <person name="Banfield J.F."/>
        </authorList>
    </citation>
    <scope>NUCLEOTIDE SEQUENCE</scope>
    <source>
        <strain evidence="2">NC_groundwater_580_Pr5_B-0.1um_64_19</strain>
    </source>
</reference>
<protein>
    <recommendedName>
        <fullName evidence="4">Membrane protein 6-pyruvoyl-tetrahydropterin synthase-related domain-containing protein</fullName>
    </recommendedName>
</protein>
<feature type="transmembrane region" description="Helical" evidence="1">
    <location>
        <begin position="299"/>
        <end position="322"/>
    </location>
</feature>
<accession>A0A932AB95</accession>
<dbReference type="EMBL" id="JACPNR010000011">
    <property type="protein sequence ID" value="MBI2679074.1"/>
    <property type="molecule type" value="Genomic_DNA"/>
</dbReference>
<feature type="transmembrane region" description="Helical" evidence="1">
    <location>
        <begin position="541"/>
        <end position="561"/>
    </location>
</feature>
<feature type="transmembrane region" description="Helical" evidence="1">
    <location>
        <begin position="222"/>
        <end position="240"/>
    </location>
</feature>
<gene>
    <name evidence="2" type="ORF">HYX28_09860</name>
</gene>